<gene>
    <name evidence="2" type="ORF">SAMN02745775_103213</name>
</gene>
<protein>
    <recommendedName>
        <fullName evidence="4">DUF4281 domain-containing protein</fullName>
    </recommendedName>
</protein>
<keyword evidence="1" id="KW-0472">Membrane</keyword>
<keyword evidence="1" id="KW-1133">Transmembrane helix</keyword>
<dbReference type="EMBL" id="FOSQ01000003">
    <property type="protein sequence ID" value="SFK52467.1"/>
    <property type="molecule type" value="Genomic_DNA"/>
</dbReference>
<dbReference type="AlphaFoldDB" id="A0A1I4A8Q2"/>
<evidence type="ECO:0000313" key="2">
    <source>
        <dbReference type="EMBL" id="SFK52467.1"/>
    </source>
</evidence>
<dbReference type="InterPro" id="IPR025461">
    <property type="entry name" value="ABA4-like"/>
</dbReference>
<feature type="transmembrane region" description="Helical" evidence="1">
    <location>
        <begin position="36"/>
        <end position="53"/>
    </location>
</feature>
<dbReference type="OrthoDB" id="345237at2"/>
<feature type="transmembrane region" description="Helical" evidence="1">
    <location>
        <begin position="106"/>
        <end position="129"/>
    </location>
</feature>
<name>A0A1I4A8Q2_9PROT</name>
<evidence type="ECO:0000313" key="3">
    <source>
        <dbReference type="Proteomes" id="UP000199473"/>
    </source>
</evidence>
<evidence type="ECO:0000256" key="1">
    <source>
        <dbReference type="SAM" id="Phobius"/>
    </source>
</evidence>
<accession>A0A1I4A8Q2</accession>
<organism evidence="2 3">
    <name type="scientific">Falsiroseomonas stagni DSM 19981</name>
    <dbReference type="NCBI Taxonomy" id="1123062"/>
    <lineage>
        <taxon>Bacteria</taxon>
        <taxon>Pseudomonadati</taxon>
        <taxon>Pseudomonadota</taxon>
        <taxon>Alphaproteobacteria</taxon>
        <taxon>Acetobacterales</taxon>
        <taxon>Roseomonadaceae</taxon>
        <taxon>Falsiroseomonas</taxon>
    </lineage>
</organism>
<dbReference type="STRING" id="1123062.SAMN02745775_103213"/>
<dbReference type="Proteomes" id="UP000199473">
    <property type="component" value="Unassembled WGS sequence"/>
</dbReference>
<keyword evidence="1" id="KW-0812">Transmembrane</keyword>
<evidence type="ECO:0008006" key="4">
    <source>
        <dbReference type="Google" id="ProtNLM"/>
    </source>
</evidence>
<sequence>METVFSSANLVAMAGWLALLVAPRHRAVTWWFAGLALPALLAALYLVLLVTHAPGAEGGFSSLAGVAALFRNPGVLLAGWVHYLAFDLFIGAWICRRGAAEGVNPWLVRLCLPPTFLAGPVGLLLFLGLRAAKGTRLGRVA</sequence>
<reference evidence="2 3" key="1">
    <citation type="submission" date="2016-10" db="EMBL/GenBank/DDBJ databases">
        <authorList>
            <person name="de Groot N.N."/>
        </authorList>
    </citation>
    <scope>NUCLEOTIDE SEQUENCE [LARGE SCALE GENOMIC DNA]</scope>
    <source>
        <strain evidence="2 3">DSM 19981</strain>
    </source>
</reference>
<dbReference type="Pfam" id="PF14108">
    <property type="entry name" value="ABA4-like"/>
    <property type="match status" value="1"/>
</dbReference>
<proteinExistence type="predicted"/>
<keyword evidence="3" id="KW-1185">Reference proteome</keyword>
<feature type="transmembrane region" description="Helical" evidence="1">
    <location>
        <begin position="74"/>
        <end position="94"/>
    </location>
</feature>